<dbReference type="OrthoDB" id="4337079at2"/>
<accession>A0A553ZJ80</accession>
<name>A0A553ZJ80_9ACTN</name>
<comment type="caution">
    <text evidence="2">The sequence shown here is derived from an EMBL/GenBank/DDBJ whole genome shotgun (WGS) entry which is preliminary data.</text>
</comment>
<dbReference type="EMBL" id="VKLS01000121">
    <property type="protein sequence ID" value="TSB41524.1"/>
    <property type="molecule type" value="Genomic_DNA"/>
</dbReference>
<reference evidence="2 3" key="1">
    <citation type="submission" date="2019-07" db="EMBL/GenBank/DDBJ databases">
        <title>Draft genome for Streptomyces benahoarensis MZ03-48.</title>
        <authorList>
            <person name="Gonzalez-Pimentel J.L."/>
        </authorList>
    </citation>
    <scope>NUCLEOTIDE SEQUENCE [LARGE SCALE GENOMIC DNA]</scope>
    <source>
        <strain evidence="2 3">MZ03-48</strain>
    </source>
</reference>
<feature type="region of interest" description="Disordered" evidence="1">
    <location>
        <begin position="18"/>
        <end position="75"/>
    </location>
</feature>
<protein>
    <submittedName>
        <fullName evidence="2">Trp operon leader peptide</fullName>
    </submittedName>
</protein>
<evidence type="ECO:0000313" key="2">
    <source>
        <dbReference type="EMBL" id="TSB41524.1"/>
    </source>
</evidence>
<evidence type="ECO:0000256" key="1">
    <source>
        <dbReference type="SAM" id="MobiDB-lite"/>
    </source>
</evidence>
<proteinExistence type="predicted"/>
<feature type="compositionally biased region" description="Basic and acidic residues" evidence="1">
    <location>
        <begin position="26"/>
        <end position="36"/>
    </location>
</feature>
<keyword evidence="3" id="KW-1185">Reference proteome</keyword>
<dbReference type="Pfam" id="PF08055">
    <property type="entry name" value="Trp_leader1"/>
    <property type="match status" value="1"/>
</dbReference>
<sequence>MLPPAWVSAFTVTPSTLRGPRRAIGRRPEYETDRTRYPGTPGRPGYRLRTGSRPAPDRPEGGRRHRVPAGSGRVPGMYAPHVTNWWWTAHPAAR</sequence>
<dbReference type="InterPro" id="IPR012638">
    <property type="entry name" value="Trp_leader1"/>
</dbReference>
<dbReference type="AlphaFoldDB" id="A0A553ZJ80"/>
<dbReference type="Proteomes" id="UP000320888">
    <property type="component" value="Unassembled WGS sequence"/>
</dbReference>
<gene>
    <name evidence="2" type="ORF">FNZ23_12630</name>
</gene>
<evidence type="ECO:0000313" key="3">
    <source>
        <dbReference type="Proteomes" id="UP000320888"/>
    </source>
</evidence>
<organism evidence="2 3">
    <name type="scientific">Streptomyces benahoarensis</name>
    <dbReference type="NCBI Taxonomy" id="2595054"/>
    <lineage>
        <taxon>Bacteria</taxon>
        <taxon>Bacillati</taxon>
        <taxon>Actinomycetota</taxon>
        <taxon>Actinomycetes</taxon>
        <taxon>Kitasatosporales</taxon>
        <taxon>Streptomycetaceae</taxon>
        <taxon>Streptomyces</taxon>
    </lineage>
</organism>